<sequence length="107" mass="12584">MVISMLTSLHGRKGSERDSQQSMCIDAKGYRGLCAHNNSPLVYLAHHEKDSKQIKHLYEDRHIWVPIYLDHHFWAGMRSIQRSESMHSFFNKFITRNSSLIQLSNKR</sequence>
<dbReference type="PANTHER" id="PTHR31669:SF283">
    <property type="entry name" value="PROTEIN FAR1-RELATED SEQUENCE"/>
    <property type="match status" value="1"/>
</dbReference>
<dbReference type="GO" id="GO:0008270">
    <property type="term" value="F:zinc ion binding"/>
    <property type="evidence" value="ECO:0007669"/>
    <property type="project" value="UniProtKB-UniRule"/>
</dbReference>
<evidence type="ECO:0000313" key="4">
    <source>
        <dbReference type="Proteomes" id="UP000289738"/>
    </source>
</evidence>
<comment type="caution">
    <text evidence="3">The sequence shown here is derived from an EMBL/GenBank/DDBJ whole genome shotgun (WGS) entry which is preliminary data.</text>
</comment>
<proteinExistence type="inferred from homology"/>
<evidence type="ECO:0000313" key="3">
    <source>
        <dbReference type="EMBL" id="RYR40352.1"/>
    </source>
</evidence>
<comment type="similarity">
    <text evidence="1">Belongs to the FHY3/FAR1 family.</text>
</comment>
<evidence type="ECO:0000256" key="2">
    <source>
        <dbReference type="SAM" id="MobiDB-lite"/>
    </source>
</evidence>
<dbReference type="AlphaFoldDB" id="A0A445BNW8"/>
<gene>
    <name evidence="3" type="ORF">Ahy_A09g046096</name>
</gene>
<name>A0A445BNW8_ARAHY</name>
<reference evidence="3 4" key="1">
    <citation type="submission" date="2019-01" db="EMBL/GenBank/DDBJ databases">
        <title>Sequencing of cultivated peanut Arachis hypogaea provides insights into genome evolution and oil improvement.</title>
        <authorList>
            <person name="Chen X."/>
        </authorList>
    </citation>
    <scope>NUCLEOTIDE SEQUENCE [LARGE SCALE GENOMIC DNA]</scope>
    <source>
        <strain evidence="4">cv. Fuhuasheng</strain>
        <tissue evidence="3">Leaves</tissue>
    </source>
</reference>
<keyword evidence="4" id="KW-1185">Reference proteome</keyword>
<protein>
    <recommendedName>
        <fullName evidence="1">Protein FAR1-RELATED SEQUENCE</fullName>
    </recommendedName>
</protein>
<dbReference type="GO" id="GO:0005634">
    <property type="term" value="C:nucleus"/>
    <property type="evidence" value="ECO:0007669"/>
    <property type="project" value="UniProtKB-SubCell"/>
</dbReference>
<comment type="subcellular location">
    <subcellularLocation>
        <location evidence="1">Nucleus</location>
    </subcellularLocation>
</comment>
<keyword evidence="1" id="KW-0539">Nucleus</keyword>
<dbReference type="GO" id="GO:0006355">
    <property type="term" value="P:regulation of DNA-templated transcription"/>
    <property type="evidence" value="ECO:0007669"/>
    <property type="project" value="UniProtKB-UniRule"/>
</dbReference>
<evidence type="ECO:0000256" key="1">
    <source>
        <dbReference type="RuleBase" id="RU367018"/>
    </source>
</evidence>
<dbReference type="PANTHER" id="PTHR31669">
    <property type="entry name" value="PROTEIN FAR1-RELATED SEQUENCE 10-RELATED"/>
    <property type="match status" value="1"/>
</dbReference>
<dbReference type="Proteomes" id="UP000289738">
    <property type="component" value="Chromosome A09"/>
</dbReference>
<organism evidence="3 4">
    <name type="scientific">Arachis hypogaea</name>
    <name type="common">Peanut</name>
    <dbReference type="NCBI Taxonomy" id="3818"/>
    <lineage>
        <taxon>Eukaryota</taxon>
        <taxon>Viridiplantae</taxon>
        <taxon>Streptophyta</taxon>
        <taxon>Embryophyta</taxon>
        <taxon>Tracheophyta</taxon>
        <taxon>Spermatophyta</taxon>
        <taxon>Magnoliopsida</taxon>
        <taxon>eudicotyledons</taxon>
        <taxon>Gunneridae</taxon>
        <taxon>Pentapetalae</taxon>
        <taxon>rosids</taxon>
        <taxon>fabids</taxon>
        <taxon>Fabales</taxon>
        <taxon>Fabaceae</taxon>
        <taxon>Papilionoideae</taxon>
        <taxon>50 kb inversion clade</taxon>
        <taxon>dalbergioids sensu lato</taxon>
        <taxon>Dalbergieae</taxon>
        <taxon>Pterocarpus clade</taxon>
        <taxon>Arachis</taxon>
    </lineage>
</organism>
<keyword evidence="1" id="KW-0479">Metal-binding</keyword>
<keyword evidence="1" id="KW-0863">Zinc-finger</keyword>
<dbReference type="InterPro" id="IPR031052">
    <property type="entry name" value="FHY3/FAR1"/>
</dbReference>
<accession>A0A445BNW8</accession>
<feature type="region of interest" description="Disordered" evidence="2">
    <location>
        <begin position="1"/>
        <end position="20"/>
    </location>
</feature>
<comment type="function">
    <text evidence="1">Putative transcription activator involved in regulating light control of development.</text>
</comment>
<keyword evidence="1" id="KW-0862">Zinc</keyword>
<dbReference type="EMBL" id="SDMP01000009">
    <property type="protein sequence ID" value="RYR40352.1"/>
    <property type="molecule type" value="Genomic_DNA"/>
</dbReference>